<dbReference type="OrthoDB" id="5244at2"/>
<proteinExistence type="predicted"/>
<sequence length="106" mass="12288">MKESDTVPEIGQIVRNRRGRDAEQYSVIVGIVDKRYVFLADGDKRKFDRPKRKNLAHLELIDYVSPEVKRSLEETGRVTNGKLRFAISKYMNEYVIDLKEGEQVDG</sequence>
<comment type="caution">
    <text evidence="1">The sequence shown here is derived from an EMBL/GenBank/DDBJ whole genome shotgun (WGS) entry which is preliminary data.</text>
</comment>
<reference evidence="1" key="1">
    <citation type="submission" date="2015-06" db="EMBL/GenBank/DDBJ databases">
        <authorList>
            <person name="Liu B."/>
            <person name="Wang J."/>
            <person name="Zhu Y."/>
            <person name="Liu G."/>
            <person name="Chen Q."/>
            <person name="Zheng C."/>
            <person name="Che J."/>
            <person name="Ge C."/>
            <person name="Shi H."/>
            <person name="Pan Z."/>
            <person name="Liu X."/>
        </authorList>
    </citation>
    <scope>NUCLEOTIDE SEQUENCE [LARGE SCALE GENOMIC DNA]</scope>
    <source>
        <strain evidence="1">DSM 16346</strain>
    </source>
</reference>
<keyword evidence="2" id="KW-1185">Reference proteome</keyword>
<dbReference type="Proteomes" id="UP000035996">
    <property type="component" value="Unassembled WGS sequence"/>
</dbReference>
<name>A0A0J6CIN5_9BACL</name>
<dbReference type="AlphaFoldDB" id="A0A0J6CIN5"/>
<dbReference type="SUPFAM" id="SSF50104">
    <property type="entry name" value="Translation proteins SH3-like domain"/>
    <property type="match status" value="1"/>
</dbReference>
<protein>
    <submittedName>
        <fullName evidence="1">KOW domain-containing protein</fullName>
    </submittedName>
</protein>
<evidence type="ECO:0000313" key="2">
    <source>
        <dbReference type="Proteomes" id="UP000035996"/>
    </source>
</evidence>
<dbReference type="GeneID" id="301328929"/>
<dbReference type="PATRIC" id="fig|157733.3.peg.55"/>
<dbReference type="InterPro" id="IPR008991">
    <property type="entry name" value="Translation_prot_SH3-like_sf"/>
</dbReference>
<dbReference type="EMBL" id="LELK01000011">
    <property type="protein sequence ID" value="KMM36071.1"/>
    <property type="molecule type" value="Genomic_DNA"/>
</dbReference>
<dbReference type="GO" id="GO:1990904">
    <property type="term" value="C:ribonucleoprotein complex"/>
    <property type="evidence" value="ECO:0007669"/>
    <property type="project" value="UniProtKB-KW"/>
</dbReference>
<dbReference type="RefSeq" id="WP_048313345.1">
    <property type="nucleotide sequence ID" value="NZ_CP119526.1"/>
</dbReference>
<dbReference type="InterPro" id="IPR041985">
    <property type="entry name" value="Ribosomal_eL14_KOW"/>
</dbReference>
<dbReference type="CDD" id="cd06088">
    <property type="entry name" value="KOW_RPL14"/>
    <property type="match status" value="1"/>
</dbReference>
<evidence type="ECO:0000313" key="1">
    <source>
        <dbReference type="EMBL" id="KMM36071.1"/>
    </source>
</evidence>
<dbReference type="Gene3D" id="2.30.30.30">
    <property type="match status" value="1"/>
</dbReference>
<gene>
    <name evidence="1" type="ORF">AB986_19615</name>
</gene>
<accession>A0A0J6CIN5</accession>
<dbReference type="InterPro" id="IPR014722">
    <property type="entry name" value="Rib_uL2_dom2"/>
</dbReference>
<organism evidence="1 2">
    <name type="scientific">Guptibacillus hwajinpoensis</name>
    <dbReference type="NCBI Taxonomy" id="208199"/>
    <lineage>
        <taxon>Bacteria</taxon>
        <taxon>Bacillati</taxon>
        <taxon>Bacillota</taxon>
        <taxon>Bacilli</taxon>
        <taxon>Bacillales</taxon>
        <taxon>Guptibacillaceae</taxon>
        <taxon>Guptibacillus</taxon>
    </lineage>
</organism>
<dbReference type="STRING" id="157733.AB986_19615"/>
<dbReference type="GO" id="GO:0005840">
    <property type="term" value="C:ribosome"/>
    <property type="evidence" value="ECO:0007669"/>
    <property type="project" value="UniProtKB-KW"/>
</dbReference>